<feature type="compositionally biased region" description="Basic and acidic residues" evidence="1">
    <location>
        <begin position="224"/>
        <end position="233"/>
    </location>
</feature>
<feature type="compositionally biased region" description="Low complexity" evidence="1">
    <location>
        <begin position="201"/>
        <end position="216"/>
    </location>
</feature>
<protein>
    <submittedName>
        <fullName evidence="2">Uncharacterized protein</fullName>
    </submittedName>
</protein>
<feature type="region of interest" description="Disordered" evidence="1">
    <location>
        <begin position="175"/>
        <end position="353"/>
    </location>
</feature>
<feature type="compositionally biased region" description="Basic and acidic residues" evidence="1">
    <location>
        <begin position="330"/>
        <end position="353"/>
    </location>
</feature>
<proteinExistence type="predicted"/>
<name>A0AAV8PKA8_ENSVE</name>
<feature type="region of interest" description="Disordered" evidence="1">
    <location>
        <begin position="121"/>
        <end position="150"/>
    </location>
</feature>
<feature type="compositionally biased region" description="Basic and acidic residues" evidence="1">
    <location>
        <begin position="126"/>
        <end position="135"/>
    </location>
</feature>
<organism evidence="2 3">
    <name type="scientific">Ensete ventricosum</name>
    <name type="common">Abyssinian banana</name>
    <name type="synonym">Musa ensete</name>
    <dbReference type="NCBI Taxonomy" id="4639"/>
    <lineage>
        <taxon>Eukaryota</taxon>
        <taxon>Viridiplantae</taxon>
        <taxon>Streptophyta</taxon>
        <taxon>Embryophyta</taxon>
        <taxon>Tracheophyta</taxon>
        <taxon>Spermatophyta</taxon>
        <taxon>Magnoliopsida</taxon>
        <taxon>Liliopsida</taxon>
        <taxon>Zingiberales</taxon>
        <taxon>Musaceae</taxon>
        <taxon>Ensete</taxon>
    </lineage>
</organism>
<dbReference type="EMBL" id="JAQQAF010000004">
    <property type="protein sequence ID" value="KAJ8490294.1"/>
    <property type="molecule type" value="Genomic_DNA"/>
</dbReference>
<evidence type="ECO:0000313" key="2">
    <source>
        <dbReference type="EMBL" id="KAJ8490294.1"/>
    </source>
</evidence>
<accession>A0AAV8PKA8</accession>
<comment type="caution">
    <text evidence="2">The sequence shown here is derived from an EMBL/GenBank/DDBJ whole genome shotgun (WGS) entry which is preliminary data.</text>
</comment>
<gene>
    <name evidence="2" type="ORF">OPV22_012015</name>
</gene>
<feature type="compositionally biased region" description="Low complexity" evidence="1">
    <location>
        <begin position="264"/>
        <end position="275"/>
    </location>
</feature>
<evidence type="ECO:0000313" key="3">
    <source>
        <dbReference type="Proteomes" id="UP001222027"/>
    </source>
</evidence>
<sequence>MASYALGGHGHPTPSGLSPASSSVVVLHDHSPCTLSLLFMIDPSIAGTFLIASSPLAESKIPTTYKKWPWRDPSMHPEFQQHIEHSTAMAEEQQQKESFSIVASHEEEAIVVVNEGGSLQVTDAEEASKNKDTPLDKSTGGSEKNKKQVDALKKKIDRLNKEVKGIKAAIGKALSEKQKKKKKKTKMATSLGLAIRKLRKSSSSSDSSDSSSDSDSTSGLSRRNKGDDFDKASEGIVSGSVRKLKGRKQKKKNSGIVKQRKSLRSSSSSSDSSCSKGGEFPQLKAEKHKKRNLKQKLIGMAKKEVAKKHRKHKISDSSSSSSVGGPRPWRKSEKQKNKKKELMKLKKKEAAVA</sequence>
<feature type="compositionally biased region" description="Basic residues" evidence="1">
    <location>
        <begin position="242"/>
        <end position="263"/>
    </location>
</feature>
<keyword evidence="3" id="KW-1185">Reference proteome</keyword>
<dbReference type="Proteomes" id="UP001222027">
    <property type="component" value="Unassembled WGS sequence"/>
</dbReference>
<dbReference type="AlphaFoldDB" id="A0AAV8PKA8"/>
<reference evidence="2 3" key="1">
    <citation type="submission" date="2022-12" db="EMBL/GenBank/DDBJ databases">
        <title>Chromosome-scale assembly of the Ensete ventricosum genome.</title>
        <authorList>
            <person name="Dussert Y."/>
            <person name="Stocks J."/>
            <person name="Wendawek A."/>
            <person name="Woldeyes F."/>
            <person name="Nichols R.A."/>
            <person name="Borrell J.S."/>
        </authorList>
    </citation>
    <scope>NUCLEOTIDE SEQUENCE [LARGE SCALE GENOMIC DNA]</scope>
    <source>
        <strain evidence="3">cv. Maze</strain>
        <tissue evidence="2">Seeds</tissue>
    </source>
</reference>
<evidence type="ECO:0000256" key="1">
    <source>
        <dbReference type="SAM" id="MobiDB-lite"/>
    </source>
</evidence>
<feature type="region of interest" description="Disordered" evidence="1">
    <location>
        <begin position="1"/>
        <end position="21"/>
    </location>
</feature>